<proteinExistence type="predicted"/>
<keyword evidence="5" id="KW-1185">Reference proteome</keyword>
<protein>
    <recommendedName>
        <fullName evidence="6">Superoxide dismutase copper/zinc binding domain-containing protein</fullName>
    </recommendedName>
</protein>
<reference evidence="4" key="1">
    <citation type="submission" date="2021-05" db="EMBL/GenBank/DDBJ databases">
        <title>The genome of the haptophyte Pavlova lutheri (Diacronema luteri, Pavlovales) - a model for lipid biosynthesis in eukaryotic algae.</title>
        <authorList>
            <person name="Hulatt C.J."/>
            <person name="Posewitz M.C."/>
        </authorList>
    </citation>
    <scope>NUCLEOTIDE SEQUENCE</scope>
    <source>
        <strain evidence="4">NIVA-4/92</strain>
    </source>
</reference>
<name>A0A8J5X4W6_DIALT</name>
<accession>A0A8J5X4W6</accession>
<evidence type="ECO:0000256" key="2">
    <source>
        <dbReference type="SAM" id="Phobius"/>
    </source>
</evidence>
<feature type="transmembrane region" description="Helical" evidence="2">
    <location>
        <begin position="210"/>
        <end position="228"/>
    </location>
</feature>
<dbReference type="GO" id="GO:0046872">
    <property type="term" value="F:metal ion binding"/>
    <property type="evidence" value="ECO:0007669"/>
    <property type="project" value="InterPro"/>
</dbReference>
<evidence type="ECO:0000256" key="1">
    <source>
        <dbReference type="SAM" id="MobiDB-lite"/>
    </source>
</evidence>
<feature type="transmembrane region" description="Helical" evidence="2">
    <location>
        <begin position="337"/>
        <end position="359"/>
    </location>
</feature>
<feature type="compositionally biased region" description="Pro residues" evidence="1">
    <location>
        <begin position="285"/>
        <end position="313"/>
    </location>
</feature>
<evidence type="ECO:0008006" key="6">
    <source>
        <dbReference type="Google" id="ProtNLM"/>
    </source>
</evidence>
<evidence type="ECO:0000313" key="5">
    <source>
        <dbReference type="Proteomes" id="UP000751190"/>
    </source>
</evidence>
<keyword evidence="3" id="KW-0732">Signal</keyword>
<organism evidence="4 5">
    <name type="scientific">Diacronema lutheri</name>
    <name type="common">Unicellular marine alga</name>
    <name type="synonym">Monochrysis lutheri</name>
    <dbReference type="NCBI Taxonomy" id="2081491"/>
    <lineage>
        <taxon>Eukaryota</taxon>
        <taxon>Haptista</taxon>
        <taxon>Haptophyta</taxon>
        <taxon>Pavlovophyceae</taxon>
        <taxon>Pavlovales</taxon>
        <taxon>Pavlovaceae</taxon>
        <taxon>Diacronema</taxon>
    </lineage>
</organism>
<dbReference type="Gene3D" id="2.60.40.200">
    <property type="entry name" value="Superoxide dismutase, copper/zinc binding domain"/>
    <property type="match status" value="1"/>
</dbReference>
<keyword evidence="2" id="KW-1133">Transmembrane helix</keyword>
<keyword evidence="2" id="KW-0472">Membrane</keyword>
<feature type="signal peptide" evidence="3">
    <location>
        <begin position="1"/>
        <end position="19"/>
    </location>
</feature>
<dbReference type="GO" id="GO:0006801">
    <property type="term" value="P:superoxide metabolic process"/>
    <property type="evidence" value="ECO:0007669"/>
    <property type="project" value="InterPro"/>
</dbReference>
<feature type="transmembrane region" description="Helical" evidence="2">
    <location>
        <begin position="158"/>
        <end position="179"/>
    </location>
</feature>
<gene>
    <name evidence="4" type="ORF">KFE25_004557</name>
</gene>
<comment type="caution">
    <text evidence="4">The sequence shown here is derived from an EMBL/GenBank/DDBJ whole genome shotgun (WGS) entry which is preliminary data.</text>
</comment>
<feature type="transmembrane region" description="Helical" evidence="2">
    <location>
        <begin position="186"/>
        <end position="204"/>
    </location>
</feature>
<sequence>MAMLRAAAAVVLLVGSAEAISSATAVLGRYPGYVGPNVPSGSVEASDGAAGIQLAGVLTGLAPASRVEYHVHEGTSCEDAGDHYFATLSEDPWSGVGTTTNLQGEAKVDSEHAGFSVQGESLPVVGHAFVVHAADGTPHAAACAAAGAAAVVLGRAALSAHAAAFGLAGAFAGAAAVVLGRAALSAHAAAFGLAGAFAGAAAVVLGRTALSAHAAAFGLAGAFAAVIFERTTTAAVAAFCSGRTAAAAFAAVATAAAAQPAASKGARVRGAAIVRSVHAQDSPLMPSPSPKASPRPSPSPPPLRASPPSPSRPPAISGPSAGTALDGSKSGVGAGGVFGIVAVLLLLGLAGIVGARLYARRKHGAAQTWRRAGEFEPMEYEMGRVGSGGGTQPLQLASRVDRQALNPVREGVGSEYRGFADPA</sequence>
<dbReference type="Proteomes" id="UP000751190">
    <property type="component" value="Unassembled WGS sequence"/>
</dbReference>
<feature type="region of interest" description="Disordered" evidence="1">
    <location>
        <begin position="279"/>
        <end position="325"/>
    </location>
</feature>
<keyword evidence="2" id="KW-0812">Transmembrane</keyword>
<dbReference type="InterPro" id="IPR036423">
    <property type="entry name" value="SOD-like_Cu/Zn_dom_sf"/>
</dbReference>
<feature type="chain" id="PRO_5035183283" description="Superoxide dismutase copper/zinc binding domain-containing protein" evidence="3">
    <location>
        <begin position="20"/>
        <end position="423"/>
    </location>
</feature>
<dbReference type="SUPFAM" id="SSF49329">
    <property type="entry name" value="Cu,Zn superoxide dismutase-like"/>
    <property type="match status" value="1"/>
</dbReference>
<evidence type="ECO:0000313" key="4">
    <source>
        <dbReference type="EMBL" id="KAG8458416.1"/>
    </source>
</evidence>
<dbReference type="EMBL" id="JAGTXO010000052">
    <property type="protein sequence ID" value="KAG8458416.1"/>
    <property type="molecule type" value="Genomic_DNA"/>
</dbReference>
<dbReference type="AlphaFoldDB" id="A0A8J5X4W6"/>
<evidence type="ECO:0000256" key="3">
    <source>
        <dbReference type="SAM" id="SignalP"/>
    </source>
</evidence>
<feature type="transmembrane region" description="Helical" evidence="2">
    <location>
        <begin position="235"/>
        <end position="258"/>
    </location>
</feature>